<dbReference type="PANTHER" id="PTHR43736:SF1">
    <property type="entry name" value="DIHYDRONEOPTERIN TRIPHOSPHATE DIPHOSPHATASE"/>
    <property type="match status" value="1"/>
</dbReference>
<gene>
    <name evidence="4" type="ORF">EJN90_06435</name>
</gene>
<dbReference type="PANTHER" id="PTHR43736">
    <property type="entry name" value="ADP-RIBOSE PYROPHOSPHATASE"/>
    <property type="match status" value="1"/>
</dbReference>
<dbReference type="InterPro" id="IPR000086">
    <property type="entry name" value="NUDIX_hydrolase_dom"/>
</dbReference>
<dbReference type="PROSITE" id="PS51462">
    <property type="entry name" value="NUDIX"/>
    <property type="match status" value="1"/>
</dbReference>
<evidence type="ECO:0000256" key="2">
    <source>
        <dbReference type="ARBA" id="ARBA00022801"/>
    </source>
</evidence>
<dbReference type="Gene3D" id="3.90.79.10">
    <property type="entry name" value="Nucleoside Triphosphate Pyrophosphohydrolase"/>
    <property type="match status" value="1"/>
</dbReference>
<dbReference type="OrthoDB" id="369191at2"/>
<organism evidence="4 5">
    <name type="scientific">Jeotgalibaca ciconiae</name>
    <dbReference type="NCBI Taxonomy" id="2496265"/>
    <lineage>
        <taxon>Bacteria</taxon>
        <taxon>Bacillati</taxon>
        <taxon>Bacillota</taxon>
        <taxon>Bacilli</taxon>
        <taxon>Lactobacillales</taxon>
        <taxon>Carnobacteriaceae</taxon>
        <taxon>Jeotgalibaca</taxon>
    </lineage>
</organism>
<dbReference type="CDD" id="cd04686">
    <property type="entry name" value="NUDIX_Hydrolase"/>
    <property type="match status" value="1"/>
</dbReference>
<dbReference type="GO" id="GO:0016787">
    <property type="term" value="F:hydrolase activity"/>
    <property type="evidence" value="ECO:0007669"/>
    <property type="project" value="UniProtKB-KW"/>
</dbReference>
<name>A0A3S9HAA1_9LACT</name>
<dbReference type="Proteomes" id="UP000273326">
    <property type="component" value="Chromosome"/>
</dbReference>
<keyword evidence="5" id="KW-1185">Reference proteome</keyword>
<dbReference type="KEGG" id="jeh:EJN90_06435"/>
<keyword evidence="2" id="KW-0378">Hydrolase</keyword>
<comment type="similarity">
    <text evidence="1">Belongs to the Nudix hydrolase family.</text>
</comment>
<evidence type="ECO:0000313" key="4">
    <source>
        <dbReference type="EMBL" id="AZP04306.1"/>
    </source>
</evidence>
<dbReference type="RefSeq" id="WP_126109589.1">
    <property type="nucleotide sequence ID" value="NZ_CP034465.1"/>
</dbReference>
<protein>
    <submittedName>
        <fullName evidence="4">NUDIX domain-containing protein</fullName>
    </submittedName>
</protein>
<dbReference type="InterPro" id="IPR015797">
    <property type="entry name" value="NUDIX_hydrolase-like_dom_sf"/>
</dbReference>
<evidence type="ECO:0000259" key="3">
    <source>
        <dbReference type="PROSITE" id="PS51462"/>
    </source>
</evidence>
<feature type="domain" description="Nudix hydrolase" evidence="3">
    <location>
        <begin position="5"/>
        <end position="143"/>
    </location>
</feature>
<reference evidence="5" key="1">
    <citation type="submission" date="2018-12" db="EMBL/GenBank/DDBJ databases">
        <title>Complete genome sequencing of Jeotgalibaca sp. H21T32.</title>
        <authorList>
            <person name="Bae J.-W."/>
            <person name="Lee S.-Y."/>
        </authorList>
    </citation>
    <scope>NUCLEOTIDE SEQUENCE [LARGE SCALE GENOMIC DNA]</scope>
    <source>
        <strain evidence="5">H21T32</strain>
    </source>
</reference>
<proteinExistence type="inferred from homology"/>
<dbReference type="Pfam" id="PF00293">
    <property type="entry name" value="NUDIX"/>
    <property type="match status" value="1"/>
</dbReference>
<sequence>MTKYSTHFGVYGVALKNEKLLCIRKNAGPYKNRFDLPGGSQENGESLTETLFREVLEETGCKISSYQNNRIYDSFVKETGRPDTVHHIFVLYSIEFSDGKKKEIPAIVADGKNDSDGAIWVKISELNEENSSPIILKVLEEITQSSKLLEASNYLHWKVKC</sequence>
<evidence type="ECO:0000256" key="1">
    <source>
        <dbReference type="ARBA" id="ARBA00005582"/>
    </source>
</evidence>
<dbReference type="InterPro" id="IPR020084">
    <property type="entry name" value="NUDIX_hydrolase_CS"/>
</dbReference>
<dbReference type="PROSITE" id="PS00893">
    <property type="entry name" value="NUDIX_BOX"/>
    <property type="match status" value="1"/>
</dbReference>
<evidence type="ECO:0000313" key="5">
    <source>
        <dbReference type="Proteomes" id="UP000273326"/>
    </source>
</evidence>
<dbReference type="AlphaFoldDB" id="A0A3S9HAA1"/>
<dbReference type="SUPFAM" id="SSF55811">
    <property type="entry name" value="Nudix"/>
    <property type="match status" value="1"/>
</dbReference>
<dbReference type="EMBL" id="CP034465">
    <property type="protein sequence ID" value="AZP04306.1"/>
    <property type="molecule type" value="Genomic_DNA"/>
</dbReference>
<accession>A0A3S9HAA1</accession>